<organism evidence="2 3">
    <name type="scientific">Streptococcus intermedius</name>
    <dbReference type="NCBI Taxonomy" id="1338"/>
    <lineage>
        <taxon>Bacteria</taxon>
        <taxon>Bacillati</taxon>
        <taxon>Bacillota</taxon>
        <taxon>Bacilli</taxon>
        <taxon>Lactobacillales</taxon>
        <taxon>Streptococcaceae</taxon>
        <taxon>Streptococcus</taxon>
        <taxon>Streptococcus anginosus group</taxon>
    </lineage>
</organism>
<reference evidence="2" key="1">
    <citation type="submission" date="2020-04" db="EMBL/GenBank/DDBJ databases">
        <title>Deep metagenomics examines the oral microbiome during advanced dental caries in children, revealing novel taxa and co-occurrences with host molecules.</title>
        <authorList>
            <person name="Baker J.L."/>
            <person name="Morton J.T."/>
            <person name="Dinis M."/>
            <person name="Alvarez R."/>
            <person name="Tran N.C."/>
            <person name="Knight R."/>
            <person name="Edlund A."/>
        </authorList>
    </citation>
    <scope>NUCLEOTIDE SEQUENCE</scope>
    <source>
        <strain evidence="2">JCVI_23_bin.22</strain>
    </source>
</reference>
<dbReference type="Proteomes" id="UP000721045">
    <property type="component" value="Unassembled WGS sequence"/>
</dbReference>
<dbReference type="AlphaFoldDB" id="A0A930WFA4"/>
<keyword evidence="1" id="KW-0812">Transmembrane</keyword>
<protein>
    <recommendedName>
        <fullName evidence="4">Major facilitator superfamily permease</fullName>
    </recommendedName>
</protein>
<sequence length="169" mass="19215">MKKRPIYLYILLTLSAILSSFTFIGTFFGSEKITNTSSYKGFSETVIKQIVEVTEKSLVFLHNVPHKVLVVLSILLVIAAIVFLIKQNILYANFAYIAYVLLGMVGTIYNYIGGMPLNNLYKDQAMRATAITSTRVLTIIYLVLNILFLVVAFFKMKRQQQDLTKEELQ</sequence>
<dbReference type="RefSeq" id="WP_117280627.1">
    <property type="nucleotide sequence ID" value="NZ_RJOL01000008.1"/>
</dbReference>
<evidence type="ECO:0008006" key="4">
    <source>
        <dbReference type="Google" id="ProtNLM"/>
    </source>
</evidence>
<proteinExistence type="predicted"/>
<evidence type="ECO:0000313" key="3">
    <source>
        <dbReference type="Proteomes" id="UP000721045"/>
    </source>
</evidence>
<feature type="transmembrane region" description="Helical" evidence="1">
    <location>
        <begin position="132"/>
        <end position="154"/>
    </location>
</feature>
<evidence type="ECO:0000313" key="2">
    <source>
        <dbReference type="EMBL" id="MBF1712552.1"/>
    </source>
</evidence>
<accession>A0A930WFA4</accession>
<feature type="transmembrane region" description="Helical" evidence="1">
    <location>
        <begin position="7"/>
        <end position="28"/>
    </location>
</feature>
<feature type="transmembrane region" description="Helical" evidence="1">
    <location>
        <begin position="92"/>
        <end position="112"/>
    </location>
</feature>
<keyword evidence="1" id="KW-0472">Membrane</keyword>
<dbReference type="EMBL" id="JABZYP010000005">
    <property type="protein sequence ID" value="MBF1712552.1"/>
    <property type="molecule type" value="Genomic_DNA"/>
</dbReference>
<comment type="caution">
    <text evidence="2">The sequence shown here is derived from an EMBL/GenBank/DDBJ whole genome shotgun (WGS) entry which is preliminary data.</text>
</comment>
<evidence type="ECO:0000256" key="1">
    <source>
        <dbReference type="SAM" id="Phobius"/>
    </source>
</evidence>
<name>A0A930WFA4_STRIT</name>
<keyword evidence="1" id="KW-1133">Transmembrane helix</keyword>
<gene>
    <name evidence="2" type="ORF">HXO88_02245</name>
</gene>
<feature type="transmembrane region" description="Helical" evidence="1">
    <location>
        <begin position="68"/>
        <end position="85"/>
    </location>
</feature>